<dbReference type="EMBL" id="JAYLLH010000007">
    <property type="protein sequence ID" value="MEC3860967.1"/>
    <property type="molecule type" value="Genomic_DNA"/>
</dbReference>
<evidence type="ECO:0000256" key="6">
    <source>
        <dbReference type="ARBA" id="ARBA00023136"/>
    </source>
</evidence>
<dbReference type="PANTHER" id="PTHR35093:SF8">
    <property type="entry name" value="OUTER MEMBRANE PROTEIN NMB0088-RELATED"/>
    <property type="match status" value="1"/>
</dbReference>
<proteinExistence type="inferred from homology"/>
<organism evidence="9 10">
    <name type="scientific">Mesobacterium hydrothermale</name>
    <dbReference type="NCBI Taxonomy" id="3111907"/>
    <lineage>
        <taxon>Bacteria</taxon>
        <taxon>Pseudomonadati</taxon>
        <taxon>Pseudomonadota</taxon>
        <taxon>Alphaproteobacteria</taxon>
        <taxon>Rhodobacterales</taxon>
        <taxon>Roseobacteraceae</taxon>
        <taxon>Mesobacterium</taxon>
    </lineage>
</organism>
<feature type="signal peptide" evidence="8">
    <location>
        <begin position="1"/>
        <end position="26"/>
    </location>
</feature>
<evidence type="ECO:0000256" key="3">
    <source>
        <dbReference type="ARBA" id="ARBA00022452"/>
    </source>
</evidence>
<evidence type="ECO:0000313" key="9">
    <source>
        <dbReference type="EMBL" id="MEC3860967.1"/>
    </source>
</evidence>
<dbReference type="PANTHER" id="PTHR35093">
    <property type="entry name" value="OUTER MEMBRANE PROTEIN NMB0088-RELATED"/>
    <property type="match status" value="1"/>
</dbReference>
<name>A0ABU6HFR2_9RHOB</name>
<gene>
    <name evidence="9" type="ORF">VK792_06695</name>
</gene>
<dbReference type="Pfam" id="PF03349">
    <property type="entry name" value="Toluene_X"/>
    <property type="match status" value="1"/>
</dbReference>
<evidence type="ECO:0000256" key="8">
    <source>
        <dbReference type="SAM" id="SignalP"/>
    </source>
</evidence>
<evidence type="ECO:0000313" key="10">
    <source>
        <dbReference type="Proteomes" id="UP001348149"/>
    </source>
</evidence>
<keyword evidence="10" id="KW-1185">Reference proteome</keyword>
<keyword evidence="7" id="KW-0998">Cell outer membrane</keyword>
<dbReference type="Proteomes" id="UP001348149">
    <property type="component" value="Unassembled WGS sequence"/>
</dbReference>
<dbReference type="RefSeq" id="WP_326296617.1">
    <property type="nucleotide sequence ID" value="NZ_JAYLLH010000007.1"/>
</dbReference>
<feature type="chain" id="PRO_5045883770" evidence="8">
    <location>
        <begin position="27"/>
        <end position="422"/>
    </location>
</feature>
<dbReference type="SUPFAM" id="SSF56935">
    <property type="entry name" value="Porins"/>
    <property type="match status" value="1"/>
</dbReference>
<accession>A0ABU6HFR2</accession>
<dbReference type="Gene3D" id="2.40.160.60">
    <property type="entry name" value="Outer membrane protein transport protein (OMPP1/FadL/TodX)"/>
    <property type="match status" value="1"/>
</dbReference>
<reference evidence="9 10" key="1">
    <citation type="submission" date="2024-01" db="EMBL/GenBank/DDBJ databases">
        <title>Mesobacterium rodlantinim sp. nov., isolated from shallow sea hydrothermal systems off Kueishantao Island.</title>
        <authorList>
            <person name="Su Z."/>
            <person name="Tang K."/>
        </authorList>
    </citation>
    <scope>NUCLEOTIDE SEQUENCE [LARGE SCALE GENOMIC DNA]</scope>
    <source>
        <strain evidence="9 10">TK19101</strain>
    </source>
</reference>
<keyword evidence="5 8" id="KW-0732">Signal</keyword>
<keyword evidence="3" id="KW-1134">Transmembrane beta strand</keyword>
<sequence>MRKSILRRLSAATVAAGMAIASPALATNGYFANGYGGASKGMAGAGVAVPAGVLGLAQNPAMGLKVGNQAGMCLTGFAPDRSVTISPGGALTTGTHKSKNDFFLIPCGGANWKLGDRASLGVFMFGNGGMNTEYTTNFFAPLAPPGVASAPLGVNLEQAFVSVNLSYKLNDQVTVGAAPIFAIQRFSATGLEPFGGFSSAPANVTNRGDDWSQGYGYNLGILIEASPELTFGMSYRSRIEMEKFSKYSGLFANGGEFDVPATATLGVALTPKTMPQWTFTGEVQKIFYSDIPSIANGNIPPFPALGTPGGLGFGWKDMMVYRLAAVYRYNPKLTLRGGVSYATKFIDDSSAVVNTLTPATPQWHLSVGASYKINDRWGITTSYTHALDASVTGMNPGLSGGAQPVKIRMKQDEFAFGVTYRW</sequence>
<evidence type="ECO:0000256" key="2">
    <source>
        <dbReference type="ARBA" id="ARBA00008163"/>
    </source>
</evidence>
<keyword evidence="6" id="KW-0472">Membrane</keyword>
<evidence type="ECO:0000256" key="5">
    <source>
        <dbReference type="ARBA" id="ARBA00022729"/>
    </source>
</evidence>
<evidence type="ECO:0000256" key="7">
    <source>
        <dbReference type="ARBA" id="ARBA00023237"/>
    </source>
</evidence>
<comment type="caution">
    <text evidence="9">The sequence shown here is derived from an EMBL/GenBank/DDBJ whole genome shotgun (WGS) entry which is preliminary data.</text>
</comment>
<comment type="subcellular location">
    <subcellularLocation>
        <location evidence="1">Cell outer membrane</location>
        <topology evidence="1">Multi-pass membrane protein</topology>
    </subcellularLocation>
</comment>
<dbReference type="InterPro" id="IPR005017">
    <property type="entry name" value="OMPP1/FadL/TodX"/>
</dbReference>
<comment type="similarity">
    <text evidence="2">Belongs to the OmpP1/FadL family.</text>
</comment>
<evidence type="ECO:0000256" key="1">
    <source>
        <dbReference type="ARBA" id="ARBA00004571"/>
    </source>
</evidence>
<protein>
    <submittedName>
        <fullName evidence="9">Outer membrane protein transport protein</fullName>
    </submittedName>
</protein>
<evidence type="ECO:0000256" key="4">
    <source>
        <dbReference type="ARBA" id="ARBA00022692"/>
    </source>
</evidence>
<keyword evidence="4" id="KW-0812">Transmembrane</keyword>